<name>A0ABQ3G2E7_9BURK</name>
<gene>
    <name evidence="2" type="ORF">GCM10007320_29730</name>
</gene>
<evidence type="ECO:0000313" key="2">
    <source>
        <dbReference type="EMBL" id="GHC85055.1"/>
    </source>
</evidence>
<comment type="caution">
    <text evidence="2">The sequence shown here is derived from an EMBL/GenBank/DDBJ whole genome shotgun (WGS) entry which is preliminary data.</text>
</comment>
<dbReference type="EMBL" id="BMYK01000008">
    <property type="protein sequence ID" value="GHC85055.1"/>
    <property type="molecule type" value="Genomic_DNA"/>
</dbReference>
<dbReference type="Proteomes" id="UP000626210">
    <property type="component" value="Unassembled WGS sequence"/>
</dbReference>
<proteinExistence type="predicted"/>
<protein>
    <submittedName>
        <fullName evidence="2">Uncharacterized protein</fullName>
    </submittedName>
</protein>
<reference evidence="3" key="1">
    <citation type="journal article" date="2019" name="Int. J. Syst. Evol. Microbiol.">
        <title>The Global Catalogue of Microorganisms (GCM) 10K type strain sequencing project: providing services to taxonomists for standard genome sequencing and annotation.</title>
        <authorList>
            <consortium name="The Broad Institute Genomics Platform"/>
            <consortium name="The Broad Institute Genome Sequencing Center for Infectious Disease"/>
            <person name="Wu L."/>
            <person name="Ma J."/>
        </authorList>
    </citation>
    <scope>NUCLEOTIDE SEQUENCE [LARGE SCALE GENOMIC DNA]</scope>
    <source>
        <strain evidence="3">KCTC 23314</strain>
    </source>
</reference>
<sequence length="80" mass="8740">MRAELLSVDVRFAEESTSDEELLSHVAQAIKGCLPASNAPPPKLGRGRPVPGPKIPDLTAEERKQFLAAIYSPRRIYDAP</sequence>
<keyword evidence="3" id="KW-1185">Reference proteome</keyword>
<feature type="region of interest" description="Disordered" evidence="1">
    <location>
        <begin position="37"/>
        <end position="57"/>
    </location>
</feature>
<organism evidence="2 3">
    <name type="scientific">Pseudorhodoferax aquiterrae</name>
    <dbReference type="NCBI Taxonomy" id="747304"/>
    <lineage>
        <taxon>Bacteria</taxon>
        <taxon>Pseudomonadati</taxon>
        <taxon>Pseudomonadota</taxon>
        <taxon>Betaproteobacteria</taxon>
        <taxon>Burkholderiales</taxon>
        <taxon>Comamonadaceae</taxon>
    </lineage>
</organism>
<evidence type="ECO:0000313" key="3">
    <source>
        <dbReference type="Proteomes" id="UP000626210"/>
    </source>
</evidence>
<evidence type="ECO:0000256" key="1">
    <source>
        <dbReference type="SAM" id="MobiDB-lite"/>
    </source>
</evidence>
<accession>A0ABQ3G2E7</accession>